<keyword evidence="3" id="KW-1185">Reference proteome</keyword>
<evidence type="ECO:0000313" key="2">
    <source>
        <dbReference type="EMBL" id="KAK6512468.1"/>
    </source>
</evidence>
<name>A0AAV9WQK1_9PEZI</name>
<dbReference type="EMBL" id="JAVHJL010000001">
    <property type="protein sequence ID" value="KAK6512468.1"/>
    <property type="molecule type" value="Genomic_DNA"/>
</dbReference>
<feature type="compositionally biased region" description="Basic residues" evidence="1">
    <location>
        <begin position="202"/>
        <end position="211"/>
    </location>
</feature>
<evidence type="ECO:0000313" key="3">
    <source>
        <dbReference type="Proteomes" id="UP001370758"/>
    </source>
</evidence>
<feature type="compositionally biased region" description="Low complexity" evidence="1">
    <location>
        <begin position="228"/>
        <end position="237"/>
    </location>
</feature>
<feature type="compositionally biased region" description="Low complexity" evidence="1">
    <location>
        <begin position="557"/>
        <end position="567"/>
    </location>
</feature>
<evidence type="ECO:0000256" key="1">
    <source>
        <dbReference type="SAM" id="MobiDB-lite"/>
    </source>
</evidence>
<feature type="compositionally biased region" description="Polar residues" evidence="1">
    <location>
        <begin position="607"/>
        <end position="617"/>
    </location>
</feature>
<feature type="region of interest" description="Disordered" evidence="1">
    <location>
        <begin position="272"/>
        <end position="316"/>
    </location>
</feature>
<dbReference type="PANTHER" id="PTHR38166:SF1">
    <property type="entry name" value="C2H2-TYPE DOMAIN-CONTAINING PROTEIN"/>
    <property type="match status" value="1"/>
</dbReference>
<protein>
    <submittedName>
        <fullName evidence="2">Uncharacterized protein</fullName>
    </submittedName>
</protein>
<comment type="caution">
    <text evidence="2">The sequence shown here is derived from an EMBL/GenBank/DDBJ whole genome shotgun (WGS) entry which is preliminary data.</text>
</comment>
<feature type="region of interest" description="Disordered" evidence="1">
    <location>
        <begin position="476"/>
        <end position="503"/>
    </location>
</feature>
<feature type="compositionally biased region" description="Polar residues" evidence="1">
    <location>
        <begin position="568"/>
        <end position="577"/>
    </location>
</feature>
<sequence length="1089" mass="119917">MSTPEERKDQSAARPSFEDCVDPFGFTSYAASGLNPQYNIPYYHQNYLAMDWNHLSPPFAESPQGIAPPHMYAVDINMSSSPYPIFEPSPSCQSISSEGSIDSGLGMGFRSNGPLDQLMPMYFPGLGTRQPMYMKFKKGTKIELDDVREGGLFRDSGFEPLAPIASPPFEVPTGLLTPTASSDGKDKTPGKPCKRASSTQRTRARQRLRPKKPIEIDYITPTSPPSSVPSLDSSCTSISGSESLSASPMLEGIRLDEYSHVRALQRANNWKTRAKRGKLKNNYLTPPESRRTSAESPPSGSRPVPPLDRARDSSVKQSLLEKGLLVHPLGDSMPPRAVLFDDSYAYFGGLRSTNAVTATGGLMETGIVDSRPRTSLQDHLGSIDQTNERSLTLFPNKDGEFGEDKMMSQPWQGPSSSFIESPPSCIAMDLDFRTQSIRQTNSFPGKPSEDCAPLPRPSSVLDEGYHSLIMKPQKADQCGDTPLKDLDFSTPASSPDLGIEVPETYESSPICIKDLCPSSEDEDSGYREERAVKVVAMYILTQYFLLQEYHLRSQSASTTPFSRSSSSAENYSDSQPEQCDDPEDQRDNGGREGGIENTGGPERSGIEGNQTQESLKNPQKRKMDEKEDGGREDEDDQRPNKRRSKNVDLNSLGRRLACPFAKGNPESHLACVLIGRQDLPGVKEHLKRNHFDKTLPPNIRACKTWEQVFRACIPNWDNSKPVPSCYLDLGFEILRPFTGMPLPKESPVLECGTPQHLDNSARLQGNIAIQPEGQTLSNISTTAVAQSSTVHQAPGSEGIEGAILPTSSPPSFLGQMFMDEPGNSMGDIMTWGEGNVNIQETLNSGYQPNIGNQFDIPQAFNGYMKAVAAPHMSWPLGPKYASAFNTVPSFLRENIGFDPNVPPAEAFPALQDALNVAHTMVPFPGTLPTTIQATFPSTPNLRMDPTTQFVSPLASTPGLTQSSAGISPVTTIRTPPLKVEPASNRYSLIVARKRPDPDSTEPRGPKLFEFDNWKDFEARFENWLVMTFTDPNFTWETMEFEGSIPEVPSRLSDLQEVLMDLRLCYTRYRVTDATLLLVSKEKGKQKASP</sequence>
<gene>
    <name evidence="2" type="ORF">TWF481_001354</name>
</gene>
<dbReference type="AlphaFoldDB" id="A0AAV9WQK1"/>
<dbReference type="Proteomes" id="UP001370758">
    <property type="component" value="Unassembled WGS sequence"/>
</dbReference>
<organism evidence="2 3">
    <name type="scientific">Arthrobotrys musiformis</name>
    <dbReference type="NCBI Taxonomy" id="47236"/>
    <lineage>
        <taxon>Eukaryota</taxon>
        <taxon>Fungi</taxon>
        <taxon>Dikarya</taxon>
        <taxon>Ascomycota</taxon>
        <taxon>Pezizomycotina</taxon>
        <taxon>Orbiliomycetes</taxon>
        <taxon>Orbiliales</taxon>
        <taxon>Orbiliaceae</taxon>
        <taxon>Arthrobotrys</taxon>
    </lineage>
</organism>
<dbReference type="PANTHER" id="PTHR38166">
    <property type="entry name" value="C2H2-TYPE DOMAIN-CONTAINING PROTEIN-RELATED"/>
    <property type="match status" value="1"/>
</dbReference>
<feature type="region of interest" description="Disordered" evidence="1">
    <location>
        <begin position="557"/>
        <end position="648"/>
    </location>
</feature>
<proteinExistence type="predicted"/>
<accession>A0AAV9WQK1</accession>
<reference evidence="2 3" key="1">
    <citation type="submission" date="2023-08" db="EMBL/GenBank/DDBJ databases">
        <authorList>
            <person name="Palmer J.M."/>
        </authorList>
    </citation>
    <scope>NUCLEOTIDE SEQUENCE [LARGE SCALE GENOMIC DNA]</scope>
    <source>
        <strain evidence="2 3">TWF481</strain>
    </source>
</reference>
<feature type="compositionally biased region" description="Basic and acidic residues" evidence="1">
    <location>
        <begin position="585"/>
        <end position="594"/>
    </location>
</feature>
<feature type="region of interest" description="Disordered" evidence="1">
    <location>
        <begin position="163"/>
        <end position="243"/>
    </location>
</feature>